<evidence type="ECO:0000256" key="4">
    <source>
        <dbReference type="SAM" id="Phobius"/>
    </source>
</evidence>
<dbReference type="InterPro" id="IPR056707">
    <property type="entry name" value="DUF7805"/>
</dbReference>
<dbReference type="Pfam" id="PF00431">
    <property type="entry name" value="CUB"/>
    <property type="match status" value="1"/>
</dbReference>
<dbReference type="Pfam" id="PF00057">
    <property type="entry name" value="Ldl_recept_a"/>
    <property type="match status" value="1"/>
</dbReference>
<dbReference type="SUPFAM" id="SSF57424">
    <property type="entry name" value="LDL receptor-like module"/>
    <property type="match status" value="1"/>
</dbReference>
<dbReference type="Gene3D" id="2.60.120.290">
    <property type="entry name" value="Spermadhesin, CUB domain"/>
    <property type="match status" value="3"/>
</dbReference>
<evidence type="ECO:0000313" key="6">
    <source>
        <dbReference type="EMBL" id="KAF8789375.1"/>
    </source>
</evidence>
<dbReference type="PROSITE" id="PS01180">
    <property type="entry name" value="CUB"/>
    <property type="match status" value="3"/>
</dbReference>
<evidence type="ECO:0000256" key="1">
    <source>
        <dbReference type="ARBA" id="ARBA00023157"/>
    </source>
</evidence>
<evidence type="ECO:0000256" key="2">
    <source>
        <dbReference type="PROSITE-ProRule" id="PRU00124"/>
    </source>
</evidence>
<feature type="domain" description="CUB" evidence="5">
    <location>
        <begin position="86"/>
        <end position="246"/>
    </location>
</feature>
<dbReference type="CDD" id="cd00112">
    <property type="entry name" value="LDLa"/>
    <property type="match status" value="1"/>
</dbReference>
<dbReference type="Proteomes" id="UP000807504">
    <property type="component" value="Unassembled WGS sequence"/>
</dbReference>
<feature type="disulfide bond" evidence="2">
    <location>
        <begin position="55"/>
        <end position="73"/>
    </location>
</feature>
<proteinExistence type="predicted"/>
<dbReference type="EMBL" id="JABXBU010000012">
    <property type="protein sequence ID" value="KAF8789375.1"/>
    <property type="molecule type" value="Genomic_DNA"/>
</dbReference>
<evidence type="ECO:0000256" key="3">
    <source>
        <dbReference type="SAM" id="MobiDB-lite"/>
    </source>
</evidence>
<dbReference type="InterPro" id="IPR053207">
    <property type="entry name" value="Non-NMDA_GluR_Accessory"/>
</dbReference>
<dbReference type="PANTHER" id="PTHR47537:SF3">
    <property type="entry name" value="CUB DOMAIN-CONTAINING PROTEIN"/>
    <property type="match status" value="1"/>
</dbReference>
<dbReference type="PANTHER" id="PTHR47537">
    <property type="entry name" value="CUBILIN"/>
    <property type="match status" value="1"/>
</dbReference>
<keyword evidence="4" id="KW-0472">Membrane</keyword>
<feature type="transmembrane region" description="Helical" evidence="4">
    <location>
        <begin position="1009"/>
        <end position="1030"/>
    </location>
</feature>
<keyword evidence="6" id="KW-0449">Lipoprotein</keyword>
<keyword evidence="4" id="KW-1133">Transmembrane helix</keyword>
<dbReference type="SUPFAM" id="SSF49854">
    <property type="entry name" value="Spermadhesin, CUB domain"/>
    <property type="match status" value="2"/>
</dbReference>
<dbReference type="InterPro" id="IPR002172">
    <property type="entry name" value="LDrepeatLR_classA_rpt"/>
</dbReference>
<dbReference type="Gene3D" id="2.40.128.620">
    <property type="match status" value="1"/>
</dbReference>
<dbReference type="Gene3D" id="4.10.400.10">
    <property type="entry name" value="Low-density Lipoprotein Receptor"/>
    <property type="match status" value="1"/>
</dbReference>
<gene>
    <name evidence="6" type="ORF">HNY73_007315</name>
</gene>
<dbReference type="SMART" id="SM00192">
    <property type="entry name" value="LDLa"/>
    <property type="match status" value="2"/>
</dbReference>
<dbReference type="InterPro" id="IPR023415">
    <property type="entry name" value="LDLR_class-A_CS"/>
</dbReference>
<feature type="domain" description="CUB" evidence="5">
    <location>
        <begin position="642"/>
        <end position="795"/>
    </location>
</feature>
<dbReference type="SMART" id="SM00042">
    <property type="entry name" value="CUB"/>
    <property type="match status" value="1"/>
</dbReference>
<feature type="disulfide bond" evidence="2">
    <location>
        <begin position="48"/>
        <end position="60"/>
    </location>
</feature>
<keyword evidence="6" id="KW-0675">Receptor</keyword>
<dbReference type="AlphaFoldDB" id="A0A8T0FG44"/>
<dbReference type="InterPro" id="IPR035914">
    <property type="entry name" value="Sperma_CUB_dom_sf"/>
</dbReference>
<dbReference type="PROSITE" id="PS50068">
    <property type="entry name" value="LDLRA_2"/>
    <property type="match status" value="2"/>
</dbReference>
<dbReference type="PRINTS" id="PR00261">
    <property type="entry name" value="LDLRECEPTOR"/>
</dbReference>
<comment type="caution">
    <text evidence="2">Lacks conserved residue(s) required for the propagation of feature annotation.</text>
</comment>
<reference evidence="6" key="1">
    <citation type="journal article" date="2020" name="bioRxiv">
        <title>Chromosome-level reference genome of the European wasp spider Argiope bruennichi: a resource for studies on range expansion and evolutionary adaptation.</title>
        <authorList>
            <person name="Sheffer M.M."/>
            <person name="Hoppe A."/>
            <person name="Krehenwinkel H."/>
            <person name="Uhl G."/>
            <person name="Kuss A.W."/>
            <person name="Jensen L."/>
            <person name="Jensen C."/>
            <person name="Gillespie R.G."/>
            <person name="Hoff K.J."/>
            <person name="Prost S."/>
        </authorList>
    </citation>
    <scope>NUCLEOTIDE SEQUENCE</scope>
</reference>
<comment type="caution">
    <text evidence="6">The sequence shown here is derived from an EMBL/GenBank/DDBJ whole genome shotgun (WGS) entry which is preliminary data.</text>
</comment>
<dbReference type="GO" id="GO:0005886">
    <property type="term" value="C:plasma membrane"/>
    <property type="evidence" value="ECO:0007669"/>
    <property type="project" value="TreeGrafter"/>
</dbReference>
<keyword evidence="4" id="KW-0812">Transmembrane</keyword>
<dbReference type="Pfam" id="PF25090">
    <property type="entry name" value="DUF7805"/>
    <property type="match status" value="1"/>
</dbReference>
<organism evidence="6 7">
    <name type="scientific">Argiope bruennichi</name>
    <name type="common">Wasp spider</name>
    <name type="synonym">Aranea bruennichi</name>
    <dbReference type="NCBI Taxonomy" id="94029"/>
    <lineage>
        <taxon>Eukaryota</taxon>
        <taxon>Metazoa</taxon>
        <taxon>Ecdysozoa</taxon>
        <taxon>Arthropoda</taxon>
        <taxon>Chelicerata</taxon>
        <taxon>Arachnida</taxon>
        <taxon>Araneae</taxon>
        <taxon>Araneomorphae</taxon>
        <taxon>Entelegynae</taxon>
        <taxon>Araneoidea</taxon>
        <taxon>Araneidae</taxon>
        <taxon>Argiope</taxon>
    </lineage>
</organism>
<dbReference type="InterPro" id="IPR000859">
    <property type="entry name" value="CUB_dom"/>
</dbReference>
<name>A0A8T0FG44_ARGBR</name>
<dbReference type="InterPro" id="IPR036055">
    <property type="entry name" value="LDL_receptor-like_sf"/>
</dbReference>
<reference evidence="6" key="2">
    <citation type="submission" date="2020-06" db="EMBL/GenBank/DDBJ databases">
        <authorList>
            <person name="Sheffer M."/>
        </authorList>
    </citation>
    <scope>NUCLEOTIDE SEQUENCE</scope>
</reference>
<evidence type="ECO:0000259" key="5">
    <source>
        <dbReference type="PROSITE" id="PS01180"/>
    </source>
</evidence>
<evidence type="ECO:0000313" key="7">
    <source>
        <dbReference type="Proteomes" id="UP000807504"/>
    </source>
</evidence>
<feature type="domain" description="CUB" evidence="5">
    <location>
        <begin position="302"/>
        <end position="444"/>
    </location>
</feature>
<dbReference type="CDD" id="cd00041">
    <property type="entry name" value="CUB"/>
    <property type="match status" value="1"/>
</dbReference>
<keyword evidence="7" id="KW-1185">Reference proteome</keyword>
<dbReference type="PROSITE" id="PS01209">
    <property type="entry name" value="LDLRA_1"/>
    <property type="match status" value="1"/>
</dbReference>
<feature type="region of interest" description="Disordered" evidence="3">
    <location>
        <begin position="260"/>
        <end position="281"/>
    </location>
</feature>
<keyword evidence="1 2" id="KW-1015">Disulfide bond</keyword>
<protein>
    <submittedName>
        <fullName evidence="6">Low-density lipoprotein receptor-related protein 2 like protein</fullName>
    </submittedName>
</protein>
<accession>A0A8T0FG44</accession>
<sequence length="1057" mass="118788">MRRTGRVRCGRVVRREADGRLRGRRRMGWLSPPLVLCLTVLGQCWAVCRLSEHSCDNGRCIESGRYCDGTDDCGDLSDEPPACTNCNRTYYAEVNIKTPLRMTTPFRRPLPYVCSMTFVAAGGDYGDIVQLTFLSFQIGTLETDSKNSPSCNKGYLQIVEPPAVTSALLSQQTRGFSQLISALKEPTEQLSSLFDTSRGNPNFGRFCGDMIGKSATFYTEGNNVTLRVVIPGKAALHPFSFSVYLTYKYLTKDTVATNVPKPQPTVQEEEQQQQQHPAVAKSPVSLSNSNYYYGTRLMNTYCDRVLVNCDRKRCSIRSPNFPGFYLRNITCHYWVRQDHVPHGRHASIILSQSNEYKISLYTGRSSPLSYPHVSLTEECHSDVIRIFDGPTTNSPLLIEFCGAGTLPEIISSSPEVLVQLYSSPNQVMHNSHAEIDVEVRFTDTSDYRAHNGRCEFTVDGSKHRHGLVYSPRHTVPRNTTCIFKLQGASDYDKIWFYFLSYFVEDKHPWSRRETCEIGKLELYEPGGTRKRDTAALLVKIDDSTNDRGLLDRKTEEPSYRFCEKTFPKVCARAADKPDYVPVRPCKVPDESYLSRGPGLIIKHNVYTTPELSTTSSSFTLRYEFVDMRQHGVAAVADSPDPCNRRFESRTNRIGTVKSPQNVFLFGRGGSANVSCSYEFFGLPSERVVLTFTDIKLRSTNCEHIYDPIMERHTCRTLKTYGYSSPTTAAVIKVVERTTGNIQSPLACFCDLQSEPRRPLVIESVTNNVRVSFTVTNMSPFDDFNHFGFEAMYEFLPISFCEANIHRKNGSSEGEVVFQVPSTVEGRAMPLRCRWLLEASPHKYLYLRFKGTDGAEGCLSGNKIIVYAGLPVQPLSVVCLHGGRKTPTSIAGAESASSSAANENREVDVFSNYWYNDTGQDGNGRHVLRDHVYIEVLANHAETVRFEWMEVTKPFFRTRGGQVLRDVNCPFECPELNACIAPELWCDGRKHCPSGYDEAPAHCDRFPTSYVAAGTSAGAIILLLALALITIRCRQRGEFKESRPVPTEDFPMDSPHVK</sequence>